<keyword evidence="2" id="KW-1133">Transmembrane helix</keyword>
<feature type="transmembrane region" description="Helical" evidence="2">
    <location>
        <begin position="564"/>
        <end position="582"/>
    </location>
</feature>
<feature type="transmembrane region" description="Helical" evidence="2">
    <location>
        <begin position="90"/>
        <end position="110"/>
    </location>
</feature>
<dbReference type="Pfam" id="PF06772">
    <property type="entry name" value="LtrA"/>
    <property type="match status" value="1"/>
</dbReference>
<evidence type="ECO:0000256" key="1">
    <source>
        <dbReference type="SAM" id="MobiDB-lite"/>
    </source>
</evidence>
<dbReference type="AlphaFoldDB" id="A0A6V8R216"/>
<keyword evidence="2" id="KW-0812">Transmembrane</keyword>
<feature type="transmembrane region" description="Helical" evidence="2">
    <location>
        <begin position="495"/>
        <end position="518"/>
    </location>
</feature>
<feature type="transmembrane region" description="Helical" evidence="2">
    <location>
        <begin position="187"/>
        <end position="206"/>
    </location>
</feature>
<dbReference type="EMBL" id="BLZH01000010">
    <property type="protein sequence ID" value="GFP58570.1"/>
    <property type="molecule type" value="Genomic_DNA"/>
</dbReference>
<reference evidence="3 4" key="1">
    <citation type="submission" date="2020-07" db="EMBL/GenBank/DDBJ databases">
        <title>Trichoderma asperellum IC-1 whole genome shotgun sequence.</title>
        <authorList>
            <person name="Kanamasa S."/>
            <person name="Takahashi H."/>
        </authorList>
    </citation>
    <scope>NUCLEOTIDE SEQUENCE [LARGE SCALE GENOMIC DNA]</scope>
    <source>
        <strain evidence="3 4">IC-1</strain>
    </source>
</reference>
<feature type="region of interest" description="Disordered" evidence="1">
    <location>
        <begin position="600"/>
        <end position="650"/>
    </location>
</feature>
<name>A0A6V8R216_TRIAP</name>
<gene>
    <name evidence="3" type="ORF">TASIC1_0010038100</name>
</gene>
<proteinExistence type="predicted"/>
<feature type="transmembrane region" description="Helical" evidence="2">
    <location>
        <begin position="285"/>
        <end position="306"/>
    </location>
</feature>
<protein>
    <recommendedName>
        <fullName evidence="5">Low temperature requirement protein A</fullName>
    </recommendedName>
</protein>
<feature type="transmembrane region" description="Helical" evidence="2">
    <location>
        <begin position="530"/>
        <end position="552"/>
    </location>
</feature>
<organism evidence="3 4">
    <name type="scientific">Trichoderma asperellum</name>
    <name type="common">Filamentous fungus</name>
    <dbReference type="NCBI Taxonomy" id="101201"/>
    <lineage>
        <taxon>Eukaryota</taxon>
        <taxon>Fungi</taxon>
        <taxon>Dikarya</taxon>
        <taxon>Ascomycota</taxon>
        <taxon>Pezizomycotina</taxon>
        <taxon>Sordariomycetes</taxon>
        <taxon>Hypocreomycetidae</taxon>
        <taxon>Hypocreales</taxon>
        <taxon>Hypocreaceae</taxon>
        <taxon>Trichoderma</taxon>
    </lineage>
</organism>
<feature type="transmembrane region" description="Helical" evidence="2">
    <location>
        <begin position="318"/>
        <end position="338"/>
    </location>
</feature>
<feature type="transmembrane region" description="Helical" evidence="2">
    <location>
        <begin position="122"/>
        <end position="142"/>
    </location>
</feature>
<keyword evidence="2" id="KW-0472">Membrane</keyword>
<comment type="caution">
    <text evidence="3">The sequence shown here is derived from an EMBL/GenBank/DDBJ whole genome shotgun (WGS) entry which is preliminary data.</text>
</comment>
<evidence type="ECO:0000313" key="4">
    <source>
        <dbReference type="Proteomes" id="UP000517252"/>
    </source>
</evidence>
<evidence type="ECO:0000313" key="3">
    <source>
        <dbReference type="EMBL" id="GFP58570.1"/>
    </source>
</evidence>
<feature type="transmembrane region" description="Helical" evidence="2">
    <location>
        <begin position="218"/>
        <end position="241"/>
    </location>
</feature>
<evidence type="ECO:0000256" key="2">
    <source>
        <dbReference type="SAM" id="Phobius"/>
    </source>
</evidence>
<feature type="transmembrane region" description="Helical" evidence="2">
    <location>
        <begin position="154"/>
        <end position="175"/>
    </location>
</feature>
<dbReference type="PANTHER" id="PTHR42101:SF1">
    <property type="entry name" value="LOW TEMPERATURE REQUIREMENT A"/>
    <property type="match status" value="1"/>
</dbReference>
<sequence>MVERESLELTPREKLRLMKSPLIDGGSERGHERGHELPNLSEFGDRFSDPSIQFERHEEAGMLEVFTDLFFAANYVVFSKELAVTSIDRLGSYAGYFCMLWMTWLVVGLYDVRFVTDSIFERLVRAVHLGVFVGFAVVAPKFNPNDQDLSSMKAMSIILMASRLSLTVEYASILWHVRKFKTVHIPFYIQMSIHFIAAMIYLGITFRFSEDKESRVFITWYIVGALEVVSTLGLSIGFSILSLAKTHLMNRMSLLTIVILGESIVALAEKVVIIVEGPDAWDATVIGILTAGVATTYMLFLIYYDWMKTAYLPPLRQVLWTLLHFPFHLALVLFMQGFTQFIQWSKVIDVINHLSFNWIVDDPKALADTTSVEVQKNITEELNEFFELYHPEYSDTDELINDALANITEIPNAFWPKLSKYWLVADYNLPNDTNTNLFFNIMESLQTAMYNSIFQTFEIDLEGEISKENEETGVEDNSSNAQFASQVTDETLDRYFLVFTYGYIAAGCCLGLMCLLAVVARVTPWKPWPVIRTIIIFLLALGMGLVALLNLNNDKLSAYLNTPWLLPTLCIAWAVVLFLTHIRHDAPVFFKRHGPIPMRRGSREDKMSHESEHAQPMVSNMDGPTSYSGAAGMPYEYQPAPQSHRNNDYV</sequence>
<dbReference type="PANTHER" id="PTHR42101">
    <property type="entry name" value="CHROMOSOME 16, WHOLE GENOME SHOTGUN SEQUENCE"/>
    <property type="match status" value="1"/>
</dbReference>
<accession>A0A6V8R216</accession>
<evidence type="ECO:0008006" key="5">
    <source>
        <dbReference type="Google" id="ProtNLM"/>
    </source>
</evidence>
<feature type="compositionally biased region" description="Basic and acidic residues" evidence="1">
    <location>
        <begin position="601"/>
        <end position="613"/>
    </location>
</feature>
<dbReference type="InterPro" id="IPR010640">
    <property type="entry name" value="Low_temperature_requirement_A"/>
</dbReference>
<dbReference type="Proteomes" id="UP000517252">
    <property type="component" value="Unassembled WGS sequence"/>
</dbReference>
<feature type="transmembrane region" description="Helical" evidence="2">
    <location>
        <begin position="253"/>
        <end position="273"/>
    </location>
</feature>
<dbReference type="OrthoDB" id="3177213at2759"/>